<feature type="domain" description="Phytochrome chromophore attachment site" evidence="1">
    <location>
        <begin position="136"/>
        <end position="186"/>
    </location>
</feature>
<evidence type="ECO:0000313" key="2">
    <source>
        <dbReference type="EMBL" id="MFD1165279.1"/>
    </source>
</evidence>
<dbReference type="Proteomes" id="UP001597205">
    <property type="component" value="Unassembled WGS sequence"/>
</dbReference>
<keyword evidence="3" id="KW-1185">Reference proteome</keyword>
<dbReference type="Gene3D" id="3.30.450.20">
    <property type="entry name" value="PAS domain"/>
    <property type="match status" value="1"/>
</dbReference>
<evidence type="ECO:0000313" key="3">
    <source>
        <dbReference type="Proteomes" id="UP001597205"/>
    </source>
</evidence>
<reference evidence="3" key="1">
    <citation type="journal article" date="2019" name="Int. J. Syst. Evol. Microbiol.">
        <title>The Global Catalogue of Microorganisms (GCM) 10K type strain sequencing project: providing services to taxonomists for standard genome sequencing and annotation.</title>
        <authorList>
            <consortium name="The Broad Institute Genomics Platform"/>
            <consortium name="The Broad Institute Genome Sequencing Center for Infectious Disease"/>
            <person name="Wu L."/>
            <person name="Ma J."/>
        </authorList>
    </citation>
    <scope>NUCLEOTIDE SEQUENCE [LARGE SCALE GENOMIC DNA]</scope>
    <source>
        <strain evidence="3">CCUG 52468</strain>
    </source>
</reference>
<accession>A0ABW3RJA6</accession>
<dbReference type="PROSITE" id="PS50046">
    <property type="entry name" value="PHYTOCHROME_2"/>
    <property type="match status" value="1"/>
</dbReference>
<dbReference type="InterPro" id="IPR035965">
    <property type="entry name" value="PAS-like_dom_sf"/>
</dbReference>
<name>A0ABW3RJA6_9SPHI</name>
<gene>
    <name evidence="2" type="ORF">ACFQ2C_06660</name>
</gene>
<organism evidence="2 3">
    <name type="scientific">Sphingobacterium daejeonense</name>
    <dbReference type="NCBI Taxonomy" id="371142"/>
    <lineage>
        <taxon>Bacteria</taxon>
        <taxon>Pseudomonadati</taxon>
        <taxon>Bacteroidota</taxon>
        <taxon>Sphingobacteriia</taxon>
        <taxon>Sphingobacteriales</taxon>
        <taxon>Sphingobacteriaceae</taxon>
        <taxon>Sphingobacterium</taxon>
    </lineage>
</organism>
<dbReference type="SUPFAM" id="SSF55785">
    <property type="entry name" value="PYP-like sensor domain (PAS domain)"/>
    <property type="match status" value="1"/>
</dbReference>
<evidence type="ECO:0000259" key="1">
    <source>
        <dbReference type="PROSITE" id="PS50046"/>
    </source>
</evidence>
<dbReference type="EMBL" id="JBHTKY010000006">
    <property type="protein sequence ID" value="MFD1165279.1"/>
    <property type="molecule type" value="Genomic_DNA"/>
</dbReference>
<protein>
    <recommendedName>
        <fullName evidence="1">Phytochrome chromophore attachment site domain-containing protein</fullName>
    </recommendedName>
</protein>
<dbReference type="RefSeq" id="WP_380895205.1">
    <property type="nucleotide sequence ID" value="NZ_JBHTKY010000006.1"/>
</dbReference>
<dbReference type="InterPro" id="IPR016132">
    <property type="entry name" value="Phyto_chromo_attachment"/>
</dbReference>
<comment type="caution">
    <text evidence="2">The sequence shown here is derived from an EMBL/GenBank/DDBJ whole genome shotgun (WGS) entry which is preliminary data.</text>
</comment>
<sequence length="186" mass="21543">MNNQVLIKDEHMFLSEGIQEFGYLLITDNEFNLVAGSENCDEWLCDDFSDCLGLNLWNILTDYFPNYVASINKAVHQVLDDINERVLMEVFIKEDSYYLNIYLLNDLIYLEFEKKFEDSNVFFPKFEIVDKLLSKNKGNIWQAACSYIIKISGFDRIRVFQFVEGGNGLIIAESIDNNELEGILGC</sequence>
<dbReference type="SUPFAM" id="SSF55781">
    <property type="entry name" value="GAF domain-like"/>
    <property type="match status" value="1"/>
</dbReference>
<dbReference type="InterPro" id="IPR013654">
    <property type="entry name" value="PAS_2"/>
</dbReference>
<proteinExistence type="predicted"/>
<dbReference type="Pfam" id="PF08446">
    <property type="entry name" value="PAS_2"/>
    <property type="match status" value="1"/>
</dbReference>